<dbReference type="InterPro" id="IPR018149">
    <property type="entry name" value="Lys-tRNA-synth_II_C"/>
</dbReference>
<dbReference type="Pfam" id="PF00152">
    <property type="entry name" value="tRNA-synt_2"/>
    <property type="match status" value="1"/>
</dbReference>
<keyword evidence="7" id="KW-0067">ATP-binding</keyword>
<keyword evidence="9" id="KW-0030">Aminoacyl-tRNA synthetase</keyword>
<evidence type="ECO:0000313" key="16">
    <source>
        <dbReference type="Proteomes" id="UP000002009"/>
    </source>
</evidence>
<reference evidence="15 16" key="1">
    <citation type="journal article" date="2009" name="Science">
        <title>Green evolution and dynamic adaptations revealed by genomes of the marine picoeukaryotes Micromonas.</title>
        <authorList>
            <person name="Worden A.Z."/>
            <person name="Lee J.H."/>
            <person name="Mock T."/>
            <person name="Rouze P."/>
            <person name="Simmons M.P."/>
            <person name="Aerts A.L."/>
            <person name="Allen A.E."/>
            <person name="Cuvelier M.L."/>
            <person name="Derelle E."/>
            <person name="Everett M.V."/>
            <person name="Foulon E."/>
            <person name="Grimwood J."/>
            <person name="Gundlach H."/>
            <person name="Henrissat B."/>
            <person name="Napoli C."/>
            <person name="McDonald S.M."/>
            <person name="Parker M.S."/>
            <person name="Rombauts S."/>
            <person name="Salamov A."/>
            <person name="Von Dassow P."/>
            <person name="Badger J.H."/>
            <person name="Coutinho P.M."/>
            <person name="Demir E."/>
            <person name="Dubchak I."/>
            <person name="Gentemann C."/>
            <person name="Eikrem W."/>
            <person name="Gready J.E."/>
            <person name="John U."/>
            <person name="Lanier W."/>
            <person name="Lindquist E.A."/>
            <person name="Lucas S."/>
            <person name="Mayer K.F."/>
            <person name="Moreau H."/>
            <person name="Not F."/>
            <person name="Otillar R."/>
            <person name="Panaud O."/>
            <person name="Pangilinan J."/>
            <person name="Paulsen I."/>
            <person name="Piegu B."/>
            <person name="Poliakov A."/>
            <person name="Robbens S."/>
            <person name="Schmutz J."/>
            <person name="Toulza E."/>
            <person name="Wyss T."/>
            <person name="Zelensky A."/>
            <person name="Zhou K."/>
            <person name="Armbrust E.V."/>
            <person name="Bhattacharya D."/>
            <person name="Goodenough U.W."/>
            <person name="Van de Peer Y."/>
            <person name="Grigoriev I.V."/>
        </authorList>
    </citation>
    <scope>NUCLEOTIDE SEQUENCE [LARGE SCALE GENOMIC DNA]</scope>
    <source>
        <strain evidence="16">RCC299 / NOUM17</strain>
    </source>
</reference>
<dbReference type="InterPro" id="IPR045864">
    <property type="entry name" value="aa-tRNA-synth_II/BPL/LPL"/>
</dbReference>
<name>C1EF52_MICCC</name>
<dbReference type="InParanoid" id="C1EF52"/>
<feature type="compositionally biased region" description="Basic and acidic residues" evidence="13">
    <location>
        <begin position="9"/>
        <end position="27"/>
    </location>
</feature>
<evidence type="ECO:0000256" key="3">
    <source>
        <dbReference type="ARBA" id="ARBA00013166"/>
    </source>
</evidence>
<dbReference type="EC" id="6.1.1.6" evidence="3 12"/>
<evidence type="ECO:0000256" key="8">
    <source>
        <dbReference type="ARBA" id="ARBA00022917"/>
    </source>
</evidence>
<dbReference type="GO" id="GO:0005524">
    <property type="term" value="F:ATP binding"/>
    <property type="evidence" value="ECO:0007669"/>
    <property type="project" value="UniProtKB-KW"/>
</dbReference>
<dbReference type="InterPro" id="IPR012340">
    <property type="entry name" value="NA-bd_OB-fold"/>
</dbReference>
<dbReference type="RefSeq" id="XP_002505774.1">
    <property type="nucleotide sequence ID" value="XM_002505728.1"/>
</dbReference>
<evidence type="ECO:0000256" key="10">
    <source>
        <dbReference type="ARBA" id="ARBA00030563"/>
    </source>
</evidence>
<dbReference type="InterPro" id="IPR004365">
    <property type="entry name" value="NA-bd_OB_tRNA"/>
</dbReference>
<dbReference type="KEGG" id="mis:MICPUN_103834"/>
<evidence type="ECO:0000256" key="13">
    <source>
        <dbReference type="SAM" id="MobiDB-lite"/>
    </source>
</evidence>
<proteinExistence type="inferred from homology"/>
<gene>
    <name evidence="15" type="ORF">MICPUN_103834</name>
</gene>
<dbReference type="SUPFAM" id="SSF55681">
    <property type="entry name" value="Class II aaRS and biotin synthetases"/>
    <property type="match status" value="1"/>
</dbReference>
<evidence type="ECO:0000259" key="14">
    <source>
        <dbReference type="PROSITE" id="PS50862"/>
    </source>
</evidence>
<keyword evidence="16" id="KW-1185">Reference proteome</keyword>
<dbReference type="Proteomes" id="UP000002009">
    <property type="component" value="Chromosome 13"/>
</dbReference>
<dbReference type="GO" id="GO:0000049">
    <property type="term" value="F:tRNA binding"/>
    <property type="evidence" value="ECO:0007669"/>
    <property type="project" value="TreeGrafter"/>
</dbReference>
<dbReference type="OrthoDB" id="21243at2759"/>
<keyword evidence="4" id="KW-0963">Cytoplasm</keyword>
<dbReference type="FunCoup" id="C1EF52">
    <property type="interactions" value="2042"/>
</dbReference>
<organism evidence="15 16">
    <name type="scientific">Micromonas commoda (strain RCC299 / NOUM17 / CCMP2709)</name>
    <name type="common">Picoplanktonic green alga</name>
    <dbReference type="NCBI Taxonomy" id="296587"/>
    <lineage>
        <taxon>Eukaryota</taxon>
        <taxon>Viridiplantae</taxon>
        <taxon>Chlorophyta</taxon>
        <taxon>Mamiellophyceae</taxon>
        <taxon>Mamiellales</taxon>
        <taxon>Mamiellaceae</taxon>
        <taxon>Micromonas</taxon>
    </lineage>
</organism>
<dbReference type="InterPro" id="IPR004364">
    <property type="entry name" value="Aa-tRNA-synt_II"/>
</dbReference>
<dbReference type="GO" id="GO:0006430">
    <property type="term" value="P:lysyl-tRNA aminoacylation"/>
    <property type="evidence" value="ECO:0007669"/>
    <property type="project" value="InterPro"/>
</dbReference>
<feature type="region of interest" description="Disordered" evidence="13">
    <location>
        <begin position="1"/>
        <end position="67"/>
    </location>
</feature>
<dbReference type="FunFam" id="2.40.50.140:FF:000050">
    <property type="entry name" value="Lysine--tRNA ligase"/>
    <property type="match status" value="1"/>
</dbReference>
<dbReference type="PRINTS" id="PR00982">
    <property type="entry name" value="TRNASYNTHLYS"/>
</dbReference>
<dbReference type="InterPro" id="IPR044136">
    <property type="entry name" value="Lys-tRNA-ligase_II_N"/>
</dbReference>
<dbReference type="Pfam" id="PF01336">
    <property type="entry name" value="tRNA_anti-codon"/>
    <property type="match status" value="1"/>
</dbReference>
<dbReference type="GO" id="GO:0004824">
    <property type="term" value="F:lysine-tRNA ligase activity"/>
    <property type="evidence" value="ECO:0007669"/>
    <property type="project" value="UniProtKB-EC"/>
</dbReference>
<accession>C1EF52</accession>
<evidence type="ECO:0000256" key="2">
    <source>
        <dbReference type="ARBA" id="ARBA00008226"/>
    </source>
</evidence>
<dbReference type="CDD" id="cd00775">
    <property type="entry name" value="LysRS_core"/>
    <property type="match status" value="1"/>
</dbReference>
<dbReference type="Gene3D" id="2.40.50.140">
    <property type="entry name" value="Nucleic acid-binding proteins"/>
    <property type="match status" value="1"/>
</dbReference>
<dbReference type="GO" id="GO:0005829">
    <property type="term" value="C:cytosol"/>
    <property type="evidence" value="ECO:0007669"/>
    <property type="project" value="TreeGrafter"/>
</dbReference>
<dbReference type="EMBL" id="CP001331">
    <property type="protein sequence ID" value="ACO67032.1"/>
    <property type="molecule type" value="Genomic_DNA"/>
</dbReference>
<dbReference type="OMA" id="DFRNEGM"/>
<dbReference type="PROSITE" id="PS50862">
    <property type="entry name" value="AA_TRNA_LIGASE_II"/>
    <property type="match status" value="1"/>
</dbReference>
<evidence type="ECO:0000256" key="7">
    <source>
        <dbReference type="ARBA" id="ARBA00022840"/>
    </source>
</evidence>
<evidence type="ECO:0000256" key="11">
    <source>
        <dbReference type="ARBA" id="ARBA00048573"/>
    </source>
</evidence>
<dbReference type="HAMAP" id="MF_00252">
    <property type="entry name" value="Lys_tRNA_synth_class2"/>
    <property type="match status" value="1"/>
</dbReference>
<evidence type="ECO:0000256" key="5">
    <source>
        <dbReference type="ARBA" id="ARBA00022598"/>
    </source>
</evidence>
<evidence type="ECO:0000256" key="1">
    <source>
        <dbReference type="ARBA" id="ARBA00004496"/>
    </source>
</evidence>
<keyword evidence="6" id="KW-0547">Nucleotide-binding</keyword>
<dbReference type="SUPFAM" id="SSF50249">
    <property type="entry name" value="Nucleic acid-binding proteins"/>
    <property type="match status" value="1"/>
</dbReference>
<dbReference type="FunFam" id="3.30.930.10:FF:000238">
    <property type="entry name" value="Lysine--tRNA ligase"/>
    <property type="match status" value="1"/>
</dbReference>
<dbReference type="InterPro" id="IPR006195">
    <property type="entry name" value="aa-tRNA-synth_II"/>
</dbReference>
<dbReference type="NCBIfam" id="NF001756">
    <property type="entry name" value="PRK00484.1"/>
    <property type="match status" value="1"/>
</dbReference>
<dbReference type="PANTHER" id="PTHR42918">
    <property type="entry name" value="LYSYL-TRNA SYNTHETASE"/>
    <property type="match status" value="1"/>
</dbReference>
<dbReference type="AlphaFoldDB" id="C1EF52"/>
<dbReference type="InterPro" id="IPR034762">
    <property type="entry name" value="Lys-tRNA-ligase_II_bac/euk"/>
</dbReference>
<evidence type="ECO:0000313" key="15">
    <source>
        <dbReference type="EMBL" id="ACO67032.1"/>
    </source>
</evidence>
<evidence type="ECO:0000256" key="4">
    <source>
        <dbReference type="ARBA" id="ARBA00022490"/>
    </source>
</evidence>
<comment type="similarity">
    <text evidence="2">Belongs to the class-II aminoacyl-tRNA synthetase family.</text>
</comment>
<evidence type="ECO:0000256" key="9">
    <source>
        <dbReference type="ARBA" id="ARBA00023146"/>
    </source>
</evidence>
<protein>
    <recommendedName>
        <fullName evidence="3 12">Lysine--tRNA ligase</fullName>
        <ecNumber evidence="3 12">6.1.1.6</ecNumber>
    </recommendedName>
    <alternativeName>
        <fullName evidence="10 12">Lysyl-tRNA synthetase</fullName>
    </alternativeName>
</protein>
<dbReference type="Gene3D" id="3.30.930.10">
    <property type="entry name" value="Bira Bifunctional Protein, Domain 2"/>
    <property type="match status" value="1"/>
</dbReference>
<dbReference type="PANTHER" id="PTHR42918:SF9">
    <property type="entry name" value="LYSINE--TRNA LIGASE"/>
    <property type="match status" value="1"/>
</dbReference>
<dbReference type="STRING" id="296587.C1EF52"/>
<sequence>MSEPTAAPELKEYPEFPGEKLSKSEYKKRLKAAQNAKAKAEKEAAKAAKAAAQPAKEKSEEEQEGELDATQYTANRINKILQRKAQGEHPYPHKFHVDTQLPKFIEQFASTVADGEVKTDVVVSVAGRLMSKRASGTKLMFYDLRGDGVKIQVMADAKNATEYDFEKCHASTRRGDIVGIRGHPGKSKKGELSIFPCHMEVLTPCLHMLPGFSGLKDQETRYRKRYLDLIMNPEVRDIFITRSNVIRSIRKYLDDKDFVEVETPMMNMIPGGATAKPFITHHNDLDMTLYMRIAPELYLKELVVGGMDRVYEIGRQFRNEGIDMTHNPEFTTCEFYMAYADYEDLMKMTEELISGMVLKLKGSYKIQYHANGPDEPPVEIDFTPPFKRFSMIADLEKALDIKIPMPLESDECNAFLKATVERVGSECALPHTTPRLLDTLVGDYLETQCLNPGFICDHPKIMSPLAKYHRSLPDMTERFELFVNKREVCNAYTELNDPIVQRERFADQAKQKAAGDDEAMFVDETFCESLEYGLPPTGGWGIGVDRLTMMLTDTANIKEVLLFPAMKPEDNAVRDNTHDVPAAVAAAAAAAKATKPGAAAEAGAGVKPTDANQRPKPDKKDVVAPERKPLQHDEPTSDEWATGKLGRPAGALETKEWGETFYTAPEK</sequence>
<dbReference type="NCBIfam" id="TIGR00499">
    <property type="entry name" value="lysS_bact"/>
    <property type="match status" value="1"/>
</dbReference>
<comment type="subcellular location">
    <subcellularLocation>
        <location evidence="1">Cytoplasm</location>
    </subcellularLocation>
</comment>
<keyword evidence="8" id="KW-0648">Protein biosynthesis</keyword>
<feature type="region of interest" description="Disordered" evidence="13">
    <location>
        <begin position="596"/>
        <end position="667"/>
    </location>
</feature>
<feature type="compositionally biased region" description="Low complexity" evidence="13">
    <location>
        <begin position="596"/>
        <end position="608"/>
    </location>
</feature>
<dbReference type="PIRSF" id="PIRSF039101">
    <property type="entry name" value="LysRS2"/>
    <property type="match status" value="1"/>
</dbReference>
<evidence type="ECO:0000256" key="12">
    <source>
        <dbReference type="RuleBase" id="RU003748"/>
    </source>
</evidence>
<keyword evidence="5" id="KW-0436">Ligase</keyword>
<comment type="catalytic activity">
    <reaction evidence="11 12">
        <text>tRNA(Lys) + L-lysine + ATP = L-lysyl-tRNA(Lys) + AMP + diphosphate</text>
        <dbReference type="Rhea" id="RHEA:20792"/>
        <dbReference type="Rhea" id="RHEA-COMP:9696"/>
        <dbReference type="Rhea" id="RHEA-COMP:9697"/>
        <dbReference type="ChEBI" id="CHEBI:30616"/>
        <dbReference type="ChEBI" id="CHEBI:32551"/>
        <dbReference type="ChEBI" id="CHEBI:33019"/>
        <dbReference type="ChEBI" id="CHEBI:78442"/>
        <dbReference type="ChEBI" id="CHEBI:78529"/>
        <dbReference type="ChEBI" id="CHEBI:456215"/>
        <dbReference type="EC" id="6.1.1.6"/>
    </reaction>
</comment>
<dbReference type="CDD" id="cd04322">
    <property type="entry name" value="LysRS_N"/>
    <property type="match status" value="1"/>
</dbReference>
<feature type="domain" description="Aminoacyl-transfer RNA synthetases class-II family profile" evidence="14">
    <location>
        <begin position="242"/>
        <end position="568"/>
    </location>
</feature>
<feature type="compositionally biased region" description="Basic and acidic residues" evidence="13">
    <location>
        <begin position="613"/>
        <end position="635"/>
    </location>
</feature>
<dbReference type="InterPro" id="IPR002313">
    <property type="entry name" value="Lys-tRNA-ligase_II"/>
</dbReference>
<dbReference type="eggNOG" id="KOG1885">
    <property type="taxonomic scope" value="Eukaryota"/>
</dbReference>
<evidence type="ECO:0000256" key="6">
    <source>
        <dbReference type="ARBA" id="ARBA00022741"/>
    </source>
</evidence>
<dbReference type="GeneID" id="8248461"/>